<name>A0A8S1QQS0_9CILI</name>
<protein>
    <submittedName>
        <fullName evidence="2">Uncharacterized protein</fullName>
    </submittedName>
</protein>
<keyword evidence="1" id="KW-0472">Membrane</keyword>
<dbReference type="AlphaFoldDB" id="A0A8S1QQS0"/>
<gene>
    <name evidence="2" type="ORF">PSON_ATCC_30995.1.T1140026</name>
</gene>
<organism evidence="2 3">
    <name type="scientific">Paramecium sonneborni</name>
    <dbReference type="NCBI Taxonomy" id="65129"/>
    <lineage>
        <taxon>Eukaryota</taxon>
        <taxon>Sar</taxon>
        <taxon>Alveolata</taxon>
        <taxon>Ciliophora</taxon>
        <taxon>Intramacronucleata</taxon>
        <taxon>Oligohymenophorea</taxon>
        <taxon>Peniculida</taxon>
        <taxon>Parameciidae</taxon>
        <taxon>Paramecium</taxon>
    </lineage>
</organism>
<proteinExistence type="predicted"/>
<evidence type="ECO:0000313" key="3">
    <source>
        <dbReference type="Proteomes" id="UP000692954"/>
    </source>
</evidence>
<comment type="caution">
    <text evidence="2">The sequence shown here is derived from an EMBL/GenBank/DDBJ whole genome shotgun (WGS) entry which is preliminary data.</text>
</comment>
<accession>A0A8S1QQS0</accession>
<keyword evidence="1" id="KW-1133">Transmembrane helix</keyword>
<sequence length="73" mass="8369">MDVPHKQFYFFEELQASTQHLELIHQYGVTQSVSSTKRMGQQFTPLICTIFSCTVYTLILISMTTSSLQTQTC</sequence>
<evidence type="ECO:0000256" key="1">
    <source>
        <dbReference type="SAM" id="Phobius"/>
    </source>
</evidence>
<keyword evidence="3" id="KW-1185">Reference proteome</keyword>
<keyword evidence="1" id="KW-0812">Transmembrane</keyword>
<dbReference type="Proteomes" id="UP000692954">
    <property type="component" value="Unassembled WGS sequence"/>
</dbReference>
<evidence type="ECO:0000313" key="2">
    <source>
        <dbReference type="EMBL" id="CAD8117482.1"/>
    </source>
</evidence>
<feature type="transmembrane region" description="Helical" evidence="1">
    <location>
        <begin position="43"/>
        <end position="63"/>
    </location>
</feature>
<reference evidence="2" key="1">
    <citation type="submission" date="2021-01" db="EMBL/GenBank/DDBJ databases">
        <authorList>
            <consortium name="Genoscope - CEA"/>
            <person name="William W."/>
        </authorList>
    </citation>
    <scope>NUCLEOTIDE SEQUENCE</scope>
</reference>
<dbReference type="EMBL" id="CAJJDN010000114">
    <property type="protein sequence ID" value="CAD8117482.1"/>
    <property type="molecule type" value="Genomic_DNA"/>
</dbReference>